<feature type="short sequence motif" description="'KMSKS' region" evidence="10">
    <location>
        <begin position="278"/>
        <end position="282"/>
    </location>
</feature>
<dbReference type="Gene3D" id="1.10.10.350">
    <property type="match status" value="1"/>
</dbReference>
<keyword evidence="5 10" id="KW-0547">Nucleotide-binding</keyword>
<dbReference type="InterPro" id="IPR045462">
    <property type="entry name" value="aa-tRNA-synth_I_cd-bd"/>
</dbReference>
<dbReference type="InterPro" id="IPR005146">
    <property type="entry name" value="B3/B4_tRNA-bd"/>
</dbReference>
<dbReference type="Pfam" id="PF19269">
    <property type="entry name" value="Anticodon_2"/>
    <property type="match status" value="1"/>
</dbReference>
<dbReference type="PANTHER" id="PTHR37940">
    <property type="entry name" value="LYSINE--TRNA LIGASE"/>
    <property type="match status" value="1"/>
</dbReference>
<keyword evidence="4 10" id="KW-0436">Ligase</keyword>
<dbReference type="EC" id="6.1.1.6" evidence="10"/>
<keyword evidence="7 10" id="KW-0648">Protein biosynthesis</keyword>
<evidence type="ECO:0000256" key="1">
    <source>
        <dbReference type="ARBA" id="ARBA00004496"/>
    </source>
</evidence>
<dbReference type="GO" id="GO:0004826">
    <property type="term" value="F:phenylalanine-tRNA ligase activity"/>
    <property type="evidence" value="ECO:0007669"/>
    <property type="project" value="InterPro"/>
</dbReference>
<dbReference type="SUPFAM" id="SSF52374">
    <property type="entry name" value="Nucleotidylyl transferase"/>
    <property type="match status" value="1"/>
</dbReference>
<evidence type="ECO:0000256" key="5">
    <source>
        <dbReference type="ARBA" id="ARBA00022741"/>
    </source>
</evidence>
<dbReference type="SMART" id="SM00873">
    <property type="entry name" value="B3_4"/>
    <property type="match status" value="1"/>
</dbReference>
<dbReference type="InterPro" id="IPR020751">
    <property type="entry name" value="aa-tRNA-synth_I_codon-bd_sub2"/>
</dbReference>
<reference evidence="12 13" key="1">
    <citation type="journal article" date="2016" name="Nat. Commun.">
        <title>Thousands of microbial genomes shed light on interconnected biogeochemical processes in an aquifer system.</title>
        <authorList>
            <person name="Anantharaman K."/>
            <person name="Brown C.T."/>
            <person name="Hug L.A."/>
            <person name="Sharon I."/>
            <person name="Castelle C.J."/>
            <person name="Probst A.J."/>
            <person name="Thomas B.C."/>
            <person name="Singh A."/>
            <person name="Wilkins M.J."/>
            <person name="Karaoz U."/>
            <person name="Brodie E.L."/>
            <person name="Williams K.H."/>
            <person name="Hubbard S.S."/>
            <person name="Banfield J.F."/>
        </authorList>
    </citation>
    <scope>NUCLEOTIDE SEQUENCE [LARGE SCALE GENOMIC DNA]</scope>
</reference>
<dbReference type="NCBIfam" id="TIGR00467">
    <property type="entry name" value="lysS_arch"/>
    <property type="match status" value="1"/>
</dbReference>
<sequence length="769" mass="87767">MIWVDRIAKQLGDKTQHIDDMFTPSGYAHMGSLRGPILHDVVAKVLASKNKDTIFTYVFNDFDPIDGLPPQFQKDFSQYMGYSLRLAPSPDKKHKNFAEYFSEDFKHVLESLGLKAKYLSSWDMYHEGKFNDVIKTALDKKEKILEVYRRVAGYQKKAENWYPLQVVCPKCNKLGTTKVSGWDGKIVTFTCEPNLVTWAKGCSYSGTISPFDGNGKLPWKVDWPAHWKVLGITFEGAGKDHASKGGSYDISFALCDDVFNYPRPFYFPYEFFLFGGKKMSSSKGIGLKARDLTSILPSDLARFLIVRMSPEKTLEFNPVGDSIPNLLDDYDRCLNAYFLKLENKIPEKKAGDIILDFARIIELSEVNPLPKKRLFLPRFRTVTNLLKTNKANLNKFFSDQKKSELNSEEKAILEERIKYARIYLEKYAEENSPTTNYSLLTTKLSVEQKDFLKKLSARLKILNVSNKDEFQKTVFDSIKQSGLDPKSAFQAFYLVLTGKPYGPKAGDLIKQLGKEKTLELLNSAKSKKETVQKYLFPILNKPEIFSVDPIMAEKYPSINIGIAIIKGVAIKKNDPELSKEIEEFTKSQKSLSNEIISAYPEIQSYRRIYKEMGLDWHSKRPSPEALLRRIALNKGLYNINTCVDAYNLIVMKYHVSSGAFDLDKIKFPTVLRFPREGEEILLLGDKEPIKYKTTDLAYFDQIGGYNIYFNYRDAQRTAVSEDTKNILLNIDGIYTINREQVERSLKENIEIITKYCGGKVDLAGVVSAS</sequence>
<evidence type="ECO:0000259" key="11">
    <source>
        <dbReference type="SMART" id="SM00873"/>
    </source>
</evidence>
<evidence type="ECO:0000256" key="2">
    <source>
        <dbReference type="ARBA" id="ARBA00005594"/>
    </source>
</evidence>
<dbReference type="HAMAP" id="MF_00177">
    <property type="entry name" value="Lys_tRNA_synth_class1"/>
    <property type="match status" value="1"/>
</dbReference>
<dbReference type="Gene3D" id="3.50.40.10">
    <property type="entry name" value="Phenylalanyl-trna Synthetase, Chain B, domain 3"/>
    <property type="match status" value="1"/>
</dbReference>
<evidence type="ECO:0000256" key="6">
    <source>
        <dbReference type="ARBA" id="ARBA00022840"/>
    </source>
</evidence>
<organism evidence="12 13">
    <name type="scientific">Candidatus Roizmanbacteria bacterium RIFCSPHIGHO2_01_FULL_39_12c</name>
    <dbReference type="NCBI Taxonomy" id="1802031"/>
    <lineage>
        <taxon>Bacteria</taxon>
        <taxon>Candidatus Roizmaniibacteriota</taxon>
    </lineage>
</organism>
<dbReference type="GO" id="GO:0005737">
    <property type="term" value="C:cytoplasm"/>
    <property type="evidence" value="ECO:0007669"/>
    <property type="project" value="UniProtKB-SubCell"/>
</dbReference>
<dbReference type="GO" id="GO:0000049">
    <property type="term" value="F:tRNA binding"/>
    <property type="evidence" value="ECO:0007669"/>
    <property type="project" value="InterPro"/>
</dbReference>
<dbReference type="InterPro" id="IPR002904">
    <property type="entry name" value="Lys-tRNA-ligase"/>
</dbReference>
<evidence type="ECO:0000313" key="13">
    <source>
        <dbReference type="Proteomes" id="UP000177208"/>
    </source>
</evidence>
<gene>
    <name evidence="10" type="primary">lysS</name>
    <name evidence="12" type="ORF">A2774_04865</name>
</gene>
<evidence type="ECO:0000256" key="10">
    <source>
        <dbReference type="HAMAP-Rule" id="MF_00177"/>
    </source>
</evidence>
<feature type="domain" description="B3/B4 tRNA-binding" evidence="11">
    <location>
        <begin position="604"/>
        <end position="757"/>
    </location>
</feature>
<comment type="catalytic activity">
    <reaction evidence="9 10">
        <text>tRNA(Lys) + L-lysine + ATP = L-lysyl-tRNA(Lys) + AMP + diphosphate</text>
        <dbReference type="Rhea" id="RHEA:20792"/>
        <dbReference type="Rhea" id="RHEA-COMP:9696"/>
        <dbReference type="Rhea" id="RHEA-COMP:9697"/>
        <dbReference type="ChEBI" id="CHEBI:30616"/>
        <dbReference type="ChEBI" id="CHEBI:32551"/>
        <dbReference type="ChEBI" id="CHEBI:33019"/>
        <dbReference type="ChEBI" id="CHEBI:78442"/>
        <dbReference type="ChEBI" id="CHEBI:78529"/>
        <dbReference type="ChEBI" id="CHEBI:456215"/>
        <dbReference type="EC" id="6.1.1.6"/>
    </reaction>
</comment>
<dbReference type="SUPFAM" id="SSF48163">
    <property type="entry name" value="An anticodon-binding domain of class I aminoacyl-tRNA synthetases"/>
    <property type="match status" value="1"/>
</dbReference>
<dbReference type="Gene3D" id="1.10.10.770">
    <property type="match status" value="1"/>
</dbReference>
<dbReference type="InterPro" id="IPR008925">
    <property type="entry name" value="aa_tRNA-synth_I_cd-bd_sf"/>
</dbReference>
<dbReference type="GO" id="GO:0005524">
    <property type="term" value="F:ATP binding"/>
    <property type="evidence" value="ECO:0007669"/>
    <property type="project" value="UniProtKB-UniRule"/>
</dbReference>
<name>A0A1F7GE06_9BACT</name>
<dbReference type="AlphaFoldDB" id="A0A1F7GE06"/>
<dbReference type="Proteomes" id="UP000177208">
    <property type="component" value="Unassembled WGS sequence"/>
</dbReference>
<dbReference type="Pfam" id="PF03483">
    <property type="entry name" value="B3_4"/>
    <property type="match status" value="1"/>
</dbReference>
<comment type="similarity">
    <text evidence="2 10">Belongs to the class-I aminoacyl-tRNA synthetase family.</text>
</comment>
<comment type="subcellular location">
    <subcellularLocation>
        <location evidence="1 10">Cytoplasm</location>
    </subcellularLocation>
</comment>
<evidence type="ECO:0000256" key="8">
    <source>
        <dbReference type="ARBA" id="ARBA00023146"/>
    </source>
</evidence>
<dbReference type="Pfam" id="PF01921">
    <property type="entry name" value="tRNA-synt_1f"/>
    <property type="match status" value="1"/>
</dbReference>
<dbReference type="GO" id="GO:0004824">
    <property type="term" value="F:lysine-tRNA ligase activity"/>
    <property type="evidence" value="ECO:0007669"/>
    <property type="project" value="UniProtKB-UniRule"/>
</dbReference>
<evidence type="ECO:0000256" key="9">
    <source>
        <dbReference type="ARBA" id="ARBA00048573"/>
    </source>
</evidence>
<accession>A0A1F7GE06</accession>
<keyword evidence="3 10" id="KW-0963">Cytoplasm</keyword>
<dbReference type="GO" id="GO:0006430">
    <property type="term" value="P:lysyl-tRNA aminoacylation"/>
    <property type="evidence" value="ECO:0007669"/>
    <property type="project" value="UniProtKB-UniRule"/>
</dbReference>
<dbReference type="Gene3D" id="3.40.50.620">
    <property type="entry name" value="HUPs"/>
    <property type="match status" value="2"/>
</dbReference>
<dbReference type="PANTHER" id="PTHR37940:SF1">
    <property type="entry name" value="LYSINE--TRNA LIGASE"/>
    <property type="match status" value="1"/>
</dbReference>
<keyword evidence="6 10" id="KW-0067">ATP-binding</keyword>
<dbReference type="SUPFAM" id="SSF56037">
    <property type="entry name" value="PheT/TilS domain"/>
    <property type="match status" value="1"/>
</dbReference>
<evidence type="ECO:0000256" key="4">
    <source>
        <dbReference type="ARBA" id="ARBA00022598"/>
    </source>
</evidence>
<proteinExistence type="inferred from homology"/>
<evidence type="ECO:0000256" key="7">
    <source>
        <dbReference type="ARBA" id="ARBA00022917"/>
    </source>
</evidence>
<protein>
    <recommendedName>
        <fullName evidence="10">Lysine--tRNA ligase</fullName>
        <ecNumber evidence="10">6.1.1.6</ecNumber>
    </recommendedName>
    <alternativeName>
        <fullName evidence="10">Lysyl-tRNA synthetase</fullName>
        <shortName evidence="10">LysRS</shortName>
    </alternativeName>
</protein>
<keyword evidence="8 10" id="KW-0030">Aminoacyl-tRNA synthetase</keyword>
<dbReference type="InterPro" id="IPR014729">
    <property type="entry name" value="Rossmann-like_a/b/a_fold"/>
</dbReference>
<evidence type="ECO:0000313" key="12">
    <source>
        <dbReference type="EMBL" id="OGK17118.1"/>
    </source>
</evidence>
<comment type="caution">
    <text evidence="12">The sequence shown here is derived from an EMBL/GenBank/DDBJ whole genome shotgun (WGS) entry which is preliminary data.</text>
</comment>
<dbReference type="InterPro" id="IPR020825">
    <property type="entry name" value="Phe-tRNA_synthase-like_B3/B4"/>
</dbReference>
<evidence type="ECO:0000256" key="3">
    <source>
        <dbReference type="ARBA" id="ARBA00022490"/>
    </source>
</evidence>
<comment type="caution">
    <text evidence="10">Lacks conserved residue(s) required for the propagation of feature annotation.</text>
</comment>
<dbReference type="EMBL" id="MFZG01000011">
    <property type="protein sequence ID" value="OGK17118.1"/>
    <property type="molecule type" value="Genomic_DNA"/>
</dbReference>